<organism evidence="3 4">
    <name type="scientific">Kistimonas scapharcae</name>
    <dbReference type="NCBI Taxonomy" id="1036133"/>
    <lineage>
        <taxon>Bacteria</taxon>
        <taxon>Pseudomonadati</taxon>
        <taxon>Pseudomonadota</taxon>
        <taxon>Gammaproteobacteria</taxon>
        <taxon>Oceanospirillales</taxon>
        <taxon>Endozoicomonadaceae</taxon>
        <taxon>Kistimonas</taxon>
    </lineage>
</organism>
<accession>A0ABP8V1G4</accession>
<evidence type="ECO:0000259" key="2">
    <source>
        <dbReference type="PROSITE" id="PS50943"/>
    </source>
</evidence>
<dbReference type="InterPro" id="IPR013430">
    <property type="entry name" value="Toxin_antidote_HigA"/>
</dbReference>
<proteinExistence type="predicted"/>
<protein>
    <submittedName>
        <fullName evidence="3">HigA family addiction module antitoxin</fullName>
    </submittedName>
</protein>
<sequence length="97" mass="10660">MQMSEPLHPGEILKIGYLDPLGLSVTEAAKRLDVSRKTVSEIINGRCGISVEMALRLAKACSTTPDFWLNIQRSFDLWANRGFDSSNVIMFSGSVNG</sequence>
<dbReference type="Gene3D" id="1.10.260.40">
    <property type="entry name" value="lambda repressor-like DNA-binding domains"/>
    <property type="match status" value="1"/>
</dbReference>
<evidence type="ECO:0000313" key="4">
    <source>
        <dbReference type="Proteomes" id="UP001500604"/>
    </source>
</evidence>
<dbReference type="SMART" id="SM00530">
    <property type="entry name" value="HTH_XRE"/>
    <property type="match status" value="1"/>
</dbReference>
<keyword evidence="1" id="KW-0238">DNA-binding</keyword>
<dbReference type="Proteomes" id="UP001500604">
    <property type="component" value="Unassembled WGS sequence"/>
</dbReference>
<evidence type="ECO:0000313" key="3">
    <source>
        <dbReference type="EMBL" id="GAA4649657.1"/>
    </source>
</evidence>
<reference evidence="4" key="1">
    <citation type="journal article" date="2019" name="Int. J. Syst. Evol. Microbiol.">
        <title>The Global Catalogue of Microorganisms (GCM) 10K type strain sequencing project: providing services to taxonomists for standard genome sequencing and annotation.</title>
        <authorList>
            <consortium name="The Broad Institute Genomics Platform"/>
            <consortium name="The Broad Institute Genome Sequencing Center for Infectious Disease"/>
            <person name="Wu L."/>
            <person name="Ma J."/>
        </authorList>
    </citation>
    <scope>NUCLEOTIDE SEQUENCE [LARGE SCALE GENOMIC DNA]</scope>
    <source>
        <strain evidence="4">JCM 17805</strain>
    </source>
</reference>
<dbReference type="Pfam" id="PF01381">
    <property type="entry name" value="HTH_3"/>
    <property type="match status" value="1"/>
</dbReference>
<dbReference type="InterPro" id="IPR010982">
    <property type="entry name" value="Lambda_DNA-bd_dom_sf"/>
</dbReference>
<dbReference type="EMBL" id="BAABFL010000243">
    <property type="protein sequence ID" value="GAA4649657.1"/>
    <property type="molecule type" value="Genomic_DNA"/>
</dbReference>
<feature type="domain" description="HTH cro/C1-type" evidence="2">
    <location>
        <begin position="21"/>
        <end position="68"/>
    </location>
</feature>
<name>A0ABP8V1G4_9GAMM</name>
<dbReference type="NCBIfam" id="TIGR02607">
    <property type="entry name" value="antidote_HigA"/>
    <property type="match status" value="1"/>
</dbReference>
<dbReference type="RefSeq" id="WP_211828445.1">
    <property type="nucleotide sequence ID" value="NZ_BAABFL010000243.1"/>
</dbReference>
<gene>
    <name evidence="3" type="ORF">GCM10023116_19350</name>
</gene>
<dbReference type="PANTHER" id="PTHR36924">
    <property type="entry name" value="ANTITOXIN HIGA-1"/>
    <property type="match status" value="1"/>
</dbReference>
<comment type="caution">
    <text evidence="3">The sequence shown here is derived from an EMBL/GenBank/DDBJ whole genome shotgun (WGS) entry which is preliminary data.</text>
</comment>
<dbReference type="PROSITE" id="PS50943">
    <property type="entry name" value="HTH_CROC1"/>
    <property type="match status" value="1"/>
</dbReference>
<dbReference type="InterPro" id="IPR001387">
    <property type="entry name" value="Cro/C1-type_HTH"/>
</dbReference>
<evidence type="ECO:0000256" key="1">
    <source>
        <dbReference type="ARBA" id="ARBA00023125"/>
    </source>
</evidence>
<dbReference type="SUPFAM" id="SSF47413">
    <property type="entry name" value="lambda repressor-like DNA-binding domains"/>
    <property type="match status" value="1"/>
</dbReference>
<dbReference type="PANTHER" id="PTHR36924:SF1">
    <property type="entry name" value="ANTITOXIN HIGA-1"/>
    <property type="match status" value="1"/>
</dbReference>
<dbReference type="CDD" id="cd00093">
    <property type="entry name" value="HTH_XRE"/>
    <property type="match status" value="1"/>
</dbReference>
<keyword evidence="4" id="KW-1185">Reference proteome</keyword>